<accession>A0A9D4BZF7</accession>
<dbReference type="EMBL" id="JAIWYP010000014">
    <property type="protein sequence ID" value="KAH3713776.1"/>
    <property type="molecule type" value="Genomic_DNA"/>
</dbReference>
<comment type="caution">
    <text evidence="1">The sequence shown here is derived from an EMBL/GenBank/DDBJ whole genome shotgun (WGS) entry which is preliminary data.</text>
</comment>
<dbReference type="AlphaFoldDB" id="A0A9D4BZF7"/>
<reference evidence="1" key="2">
    <citation type="submission" date="2020-11" db="EMBL/GenBank/DDBJ databases">
        <authorList>
            <person name="McCartney M.A."/>
            <person name="Auch B."/>
            <person name="Kono T."/>
            <person name="Mallez S."/>
            <person name="Becker A."/>
            <person name="Gohl D.M."/>
            <person name="Silverstein K.A.T."/>
            <person name="Koren S."/>
            <person name="Bechman K.B."/>
            <person name="Herman A."/>
            <person name="Abrahante J.E."/>
            <person name="Garbe J."/>
        </authorList>
    </citation>
    <scope>NUCLEOTIDE SEQUENCE</scope>
    <source>
        <strain evidence="1">Duluth1</strain>
        <tissue evidence="1">Whole animal</tissue>
    </source>
</reference>
<keyword evidence="2" id="KW-1185">Reference proteome</keyword>
<sequence>MVNQFAESDLSEILQLTTNKLIPDNLTIDEVNAKKILQECMLVLTNRQTAEKDVYGLRPEINDSNFMVNTKQLENFESV</sequence>
<evidence type="ECO:0000313" key="2">
    <source>
        <dbReference type="Proteomes" id="UP000828390"/>
    </source>
</evidence>
<reference evidence="1" key="1">
    <citation type="journal article" date="2019" name="bioRxiv">
        <title>The Genome of the Zebra Mussel, Dreissena polymorpha: A Resource for Invasive Species Research.</title>
        <authorList>
            <person name="McCartney M.A."/>
            <person name="Auch B."/>
            <person name="Kono T."/>
            <person name="Mallez S."/>
            <person name="Zhang Y."/>
            <person name="Obille A."/>
            <person name="Becker A."/>
            <person name="Abrahante J.E."/>
            <person name="Garbe J."/>
            <person name="Badalamenti J.P."/>
            <person name="Herman A."/>
            <person name="Mangelson H."/>
            <person name="Liachko I."/>
            <person name="Sullivan S."/>
            <person name="Sone E.D."/>
            <person name="Koren S."/>
            <person name="Silverstein K.A.T."/>
            <person name="Beckman K.B."/>
            <person name="Gohl D.M."/>
        </authorList>
    </citation>
    <scope>NUCLEOTIDE SEQUENCE</scope>
    <source>
        <strain evidence="1">Duluth1</strain>
        <tissue evidence="1">Whole animal</tissue>
    </source>
</reference>
<gene>
    <name evidence="1" type="ORF">DPMN_073578</name>
</gene>
<name>A0A9D4BZF7_DREPO</name>
<dbReference type="Proteomes" id="UP000828390">
    <property type="component" value="Unassembled WGS sequence"/>
</dbReference>
<organism evidence="1 2">
    <name type="scientific">Dreissena polymorpha</name>
    <name type="common">Zebra mussel</name>
    <name type="synonym">Mytilus polymorpha</name>
    <dbReference type="NCBI Taxonomy" id="45954"/>
    <lineage>
        <taxon>Eukaryota</taxon>
        <taxon>Metazoa</taxon>
        <taxon>Spiralia</taxon>
        <taxon>Lophotrochozoa</taxon>
        <taxon>Mollusca</taxon>
        <taxon>Bivalvia</taxon>
        <taxon>Autobranchia</taxon>
        <taxon>Heteroconchia</taxon>
        <taxon>Euheterodonta</taxon>
        <taxon>Imparidentia</taxon>
        <taxon>Neoheterodontei</taxon>
        <taxon>Myida</taxon>
        <taxon>Dreissenoidea</taxon>
        <taxon>Dreissenidae</taxon>
        <taxon>Dreissena</taxon>
    </lineage>
</organism>
<proteinExistence type="predicted"/>
<evidence type="ECO:0000313" key="1">
    <source>
        <dbReference type="EMBL" id="KAH3713776.1"/>
    </source>
</evidence>
<protein>
    <submittedName>
        <fullName evidence="1">Uncharacterized protein</fullName>
    </submittedName>
</protein>